<keyword evidence="7" id="KW-0997">Cell inner membrane</keyword>
<dbReference type="HAMAP" id="MF_02065">
    <property type="entry name" value="MltG"/>
    <property type="match status" value="1"/>
</dbReference>
<evidence type="ECO:0000256" key="5">
    <source>
        <dbReference type="ARBA" id="ARBA00023239"/>
    </source>
</evidence>
<dbReference type="GO" id="GO:0005886">
    <property type="term" value="C:plasma membrane"/>
    <property type="evidence" value="ECO:0007669"/>
    <property type="project" value="UniProtKB-UniRule"/>
</dbReference>
<evidence type="ECO:0000256" key="4">
    <source>
        <dbReference type="ARBA" id="ARBA00023136"/>
    </source>
</evidence>
<evidence type="ECO:0000256" key="7">
    <source>
        <dbReference type="HAMAP-Rule" id="MF_02065"/>
    </source>
</evidence>
<protein>
    <recommendedName>
        <fullName evidence="7">Endolytic murein transglycosylase</fullName>
        <ecNumber evidence="7">4.2.2.29</ecNumber>
    </recommendedName>
    <alternativeName>
        <fullName evidence="7">Peptidoglycan lytic transglycosylase</fullName>
    </alternativeName>
    <alternativeName>
        <fullName evidence="7">Peptidoglycan polymerization terminase</fullName>
    </alternativeName>
</protein>
<organism evidence="8 9">
    <name type="scientific">Qipengyuania aquimaris</name>
    <dbReference type="NCBI Taxonomy" id="255984"/>
    <lineage>
        <taxon>Bacteria</taxon>
        <taxon>Pseudomonadati</taxon>
        <taxon>Pseudomonadota</taxon>
        <taxon>Alphaproteobacteria</taxon>
        <taxon>Sphingomonadales</taxon>
        <taxon>Erythrobacteraceae</taxon>
        <taxon>Qipengyuania</taxon>
    </lineage>
</organism>
<keyword evidence="4 7" id="KW-0472">Membrane</keyword>
<evidence type="ECO:0000313" key="8">
    <source>
        <dbReference type="EMBL" id="MBY6218124.1"/>
    </source>
</evidence>
<feature type="site" description="Important for catalytic activity" evidence="7">
    <location>
        <position position="199"/>
    </location>
</feature>
<dbReference type="EC" id="4.2.2.29" evidence="7"/>
<keyword evidence="6 7" id="KW-0961">Cell wall biogenesis/degradation</keyword>
<dbReference type="AlphaFoldDB" id="A0A9Q3XD41"/>
<dbReference type="GO" id="GO:0009252">
    <property type="term" value="P:peptidoglycan biosynthetic process"/>
    <property type="evidence" value="ECO:0007669"/>
    <property type="project" value="UniProtKB-UniRule"/>
</dbReference>
<gene>
    <name evidence="7 8" type="primary">mltG</name>
    <name evidence="8" type="ORF">KUV31_07180</name>
</gene>
<evidence type="ECO:0000256" key="3">
    <source>
        <dbReference type="ARBA" id="ARBA00022989"/>
    </source>
</evidence>
<evidence type="ECO:0000313" key="9">
    <source>
        <dbReference type="Proteomes" id="UP000824927"/>
    </source>
</evidence>
<evidence type="ECO:0000256" key="1">
    <source>
        <dbReference type="ARBA" id="ARBA00022475"/>
    </source>
</evidence>
<sequence length="323" mass="34704">MKKAALVLGAAVALLIAGAGIWFANGWYGTSTVSKNAGFVVPQGASVTAIARKLETEGLIPSADDFLLRARIFAGDGTIKAGEYSIPEMSTPSDIMDILQSGDVVLNFVTIPEGLPSILVHERLMAVEGLVGEIEVPEEGSILPDTYDFQKGEERSAVISRMQAAMDAYLAEAWEKRTDKAVVRTPEEALILASIVEKETAQADERPMVAGALSNRVRIGMMLGADATTIYPITKGKPLGRRIRVSELRSTNPYNTRAVAGLPPGPITNPGRESIAAVLDPAETKALYYVADGTGGHVFAETLEEHNRNAAKWRALRRERGEM</sequence>
<dbReference type="Gene3D" id="3.30.1490.480">
    <property type="entry name" value="Endolytic murein transglycosylase"/>
    <property type="match status" value="1"/>
</dbReference>
<dbReference type="PANTHER" id="PTHR30518:SF2">
    <property type="entry name" value="ENDOLYTIC MUREIN TRANSGLYCOSYLASE"/>
    <property type="match status" value="1"/>
</dbReference>
<comment type="similarity">
    <text evidence="7">Belongs to the transglycosylase MltG family.</text>
</comment>
<keyword evidence="3 7" id="KW-1133">Transmembrane helix</keyword>
<dbReference type="GO" id="GO:0071555">
    <property type="term" value="P:cell wall organization"/>
    <property type="evidence" value="ECO:0007669"/>
    <property type="project" value="UniProtKB-KW"/>
</dbReference>
<proteinExistence type="inferred from homology"/>
<reference evidence="8" key="1">
    <citation type="submission" date="2021-06" db="EMBL/GenBank/DDBJ databases">
        <title>50 bacteria genomes isolated from Dapeng, Shenzhen, China.</title>
        <authorList>
            <person name="Zheng W."/>
            <person name="Yu S."/>
            <person name="Huang Y."/>
        </authorList>
    </citation>
    <scope>NUCLEOTIDE SEQUENCE</scope>
    <source>
        <strain evidence="8">DP4N28-2</strain>
    </source>
</reference>
<accession>A0A9Q3XD41</accession>
<name>A0A9Q3XD41_9SPHN</name>
<dbReference type="CDD" id="cd08010">
    <property type="entry name" value="MltG_like"/>
    <property type="match status" value="1"/>
</dbReference>
<dbReference type="EMBL" id="JAHVKP010000001">
    <property type="protein sequence ID" value="MBY6218124.1"/>
    <property type="molecule type" value="Genomic_DNA"/>
</dbReference>
<dbReference type="RefSeq" id="WP_222405049.1">
    <property type="nucleotide sequence ID" value="NZ_JAHVKP010000001.1"/>
</dbReference>
<comment type="function">
    <text evidence="7">Functions as a peptidoglycan terminase that cleaves nascent peptidoglycan strands endolytically to terminate their elongation.</text>
</comment>
<keyword evidence="1 7" id="KW-1003">Cell membrane</keyword>
<dbReference type="Proteomes" id="UP000824927">
    <property type="component" value="Unassembled WGS sequence"/>
</dbReference>
<evidence type="ECO:0000256" key="2">
    <source>
        <dbReference type="ARBA" id="ARBA00022692"/>
    </source>
</evidence>
<keyword evidence="5 7" id="KW-0456">Lyase</keyword>
<keyword evidence="2 7" id="KW-0812">Transmembrane</keyword>
<dbReference type="Gene3D" id="3.30.160.60">
    <property type="entry name" value="Classic Zinc Finger"/>
    <property type="match status" value="1"/>
</dbReference>
<dbReference type="InterPro" id="IPR003770">
    <property type="entry name" value="MLTG-like"/>
</dbReference>
<dbReference type="Pfam" id="PF02618">
    <property type="entry name" value="YceG"/>
    <property type="match status" value="1"/>
</dbReference>
<comment type="catalytic activity">
    <reaction evidence="7">
        <text>a peptidoglycan chain = a peptidoglycan chain with N-acetyl-1,6-anhydromuramyl-[peptide] at the reducing end + a peptidoglycan chain with N-acetylglucosamine at the non-reducing end.</text>
        <dbReference type="EC" id="4.2.2.29"/>
    </reaction>
</comment>
<comment type="caution">
    <text evidence="8">The sequence shown here is derived from an EMBL/GenBank/DDBJ whole genome shotgun (WGS) entry which is preliminary data.</text>
</comment>
<evidence type="ECO:0000256" key="6">
    <source>
        <dbReference type="ARBA" id="ARBA00023316"/>
    </source>
</evidence>
<dbReference type="GO" id="GO:0008932">
    <property type="term" value="F:lytic endotransglycosylase activity"/>
    <property type="evidence" value="ECO:0007669"/>
    <property type="project" value="UniProtKB-UniRule"/>
</dbReference>
<dbReference type="NCBIfam" id="TIGR00247">
    <property type="entry name" value="endolytic transglycosylase MltG"/>
    <property type="match status" value="1"/>
</dbReference>
<dbReference type="PANTHER" id="PTHR30518">
    <property type="entry name" value="ENDOLYTIC MUREIN TRANSGLYCOSYLASE"/>
    <property type="match status" value="1"/>
</dbReference>